<dbReference type="Gene3D" id="3.40.120.10">
    <property type="entry name" value="Alpha-D-Glucose-1,6-Bisphosphate, subunit A, domain 3"/>
    <property type="match status" value="3"/>
</dbReference>
<keyword evidence="6" id="KW-0413">Isomerase</keyword>
<dbReference type="Pfam" id="PF02879">
    <property type="entry name" value="PGM_PMM_II"/>
    <property type="match status" value="1"/>
</dbReference>
<dbReference type="PANTHER" id="PTHR45745:SF1">
    <property type="entry name" value="PHOSPHOGLUCOMUTASE 2B-RELATED"/>
    <property type="match status" value="1"/>
</dbReference>
<dbReference type="SUPFAM" id="SSF55957">
    <property type="entry name" value="Phosphoglucomutase, C-terminal domain"/>
    <property type="match status" value="1"/>
</dbReference>
<comment type="cofactor">
    <cofactor evidence="1">
        <name>Mg(2+)</name>
        <dbReference type="ChEBI" id="CHEBI:18420"/>
    </cofactor>
</comment>
<comment type="similarity">
    <text evidence="2 7">Belongs to the phosphohexose mutase family.</text>
</comment>
<gene>
    <name evidence="12" type="ORF">MINT15_21490</name>
</gene>
<protein>
    <submittedName>
        <fullName evidence="12">Phosphomannomutase</fullName>
    </submittedName>
</protein>
<dbReference type="PANTHER" id="PTHR45745">
    <property type="entry name" value="PHOSPHOMANNOMUTASE 45A"/>
    <property type="match status" value="1"/>
</dbReference>
<keyword evidence="4 7" id="KW-0479">Metal-binding</keyword>
<dbReference type="InterPro" id="IPR005843">
    <property type="entry name" value="A-D-PHexomutase_C"/>
</dbReference>
<dbReference type="Pfam" id="PF00408">
    <property type="entry name" value="PGM_PMM_IV"/>
    <property type="match status" value="1"/>
</dbReference>
<feature type="domain" description="Alpha-D-phosphohexomutase alpha/beta/alpha" evidence="11">
    <location>
        <begin position="327"/>
        <end position="436"/>
    </location>
</feature>
<dbReference type="Gene3D" id="3.30.310.50">
    <property type="entry name" value="Alpha-D-phosphohexomutase, C-terminal domain"/>
    <property type="match status" value="1"/>
</dbReference>
<evidence type="ECO:0000256" key="5">
    <source>
        <dbReference type="ARBA" id="ARBA00022842"/>
    </source>
</evidence>
<dbReference type="Pfam" id="PF02880">
    <property type="entry name" value="PGM_PMM_III"/>
    <property type="match status" value="1"/>
</dbReference>
<dbReference type="InterPro" id="IPR016066">
    <property type="entry name" value="A-D-PHexomutase_CS"/>
</dbReference>
<dbReference type="GO" id="GO:0005975">
    <property type="term" value="P:carbohydrate metabolic process"/>
    <property type="evidence" value="ECO:0007669"/>
    <property type="project" value="InterPro"/>
</dbReference>
<dbReference type="PRINTS" id="PR00509">
    <property type="entry name" value="PGMPMM"/>
</dbReference>
<accession>A0A837DBV2</accession>
<evidence type="ECO:0000259" key="9">
    <source>
        <dbReference type="Pfam" id="PF02878"/>
    </source>
</evidence>
<evidence type="ECO:0000259" key="8">
    <source>
        <dbReference type="Pfam" id="PF00408"/>
    </source>
</evidence>
<keyword evidence="5 7" id="KW-0460">Magnesium</keyword>
<dbReference type="PROSITE" id="PS00710">
    <property type="entry name" value="PGM_PMM"/>
    <property type="match status" value="1"/>
</dbReference>
<proteinExistence type="inferred from homology"/>
<evidence type="ECO:0000313" key="12">
    <source>
        <dbReference type="EMBL" id="KHF43844.1"/>
    </source>
</evidence>
<dbReference type="GO" id="GO:0006166">
    <property type="term" value="P:purine ribonucleoside salvage"/>
    <property type="evidence" value="ECO:0007669"/>
    <property type="project" value="TreeGrafter"/>
</dbReference>
<evidence type="ECO:0000259" key="11">
    <source>
        <dbReference type="Pfam" id="PF02880"/>
    </source>
</evidence>
<reference evidence="12 13" key="1">
    <citation type="submission" date="2014-10" db="EMBL/GenBank/DDBJ databases">
        <title>Genome sequence of Micropolyspora internatus JCM3315.</title>
        <authorList>
            <person name="Shin S.-K."/>
            <person name="Yi H."/>
        </authorList>
    </citation>
    <scope>NUCLEOTIDE SEQUENCE [LARGE SCALE GENOMIC DNA]</scope>
    <source>
        <strain evidence="12 13">JCM 3315</strain>
    </source>
</reference>
<dbReference type="InterPro" id="IPR036900">
    <property type="entry name" value="A-D-PHexomutase_C_sf"/>
</dbReference>
<evidence type="ECO:0000256" key="7">
    <source>
        <dbReference type="RuleBase" id="RU004326"/>
    </source>
</evidence>
<dbReference type="InterPro" id="IPR005841">
    <property type="entry name" value="Alpha-D-phosphohexomutase_SF"/>
</dbReference>
<comment type="caution">
    <text evidence="12">The sequence shown here is derived from an EMBL/GenBank/DDBJ whole genome shotgun (WGS) entry which is preliminary data.</text>
</comment>
<dbReference type="SUPFAM" id="SSF53738">
    <property type="entry name" value="Phosphoglucomutase, first 3 domains"/>
    <property type="match status" value="3"/>
</dbReference>
<sequence>MMQQKPTRLTTQLRDTTFRWIADDVDDETRAELQDLLARAMTGDSDAVAELDDRMSGTPTFGTAGLRGPVRAGSNGMNTAVVIRTTAGLADWLAHTHPGGTVVIGRDARHGSERFASATAEVLDGAGFDVRVLPRPLPTPVLAYATLALGACAGVQITASHNPPADNGYKVFDHTGIQIIPPADTEIEQRIAAAPGAVSVPRGRGARTLGDDVLRGYLDRVAALARSENRDVRIAITPLHGVGGDVVVEALRTAGFTDVHLVEQQAEPDPDFPTVTFPNPEEEGATDLLLQLAADIDADLAIALDPDADRCALGTRTSDGTWRMLHGDETGVLLGDRLLARTDVPDPLVATTLVSSSLLDRIAAAHGARHARTLTGFKWLMRAGERLVYAYEEALGVCVNPDFVKDKDGIAAAVFAADVVAEAKSRGRTLLDLLDELTLRHGISVTGQVAPRFADLAERATVMERLRSQPPDRLAGVAVTAEELPEADALKLSGDRVRVIVRLSGTEPKVKAYLEVTAPAPPPERLTETRRAARETLDRLRDDVSRLLTVP</sequence>
<evidence type="ECO:0000259" key="10">
    <source>
        <dbReference type="Pfam" id="PF02879"/>
    </source>
</evidence>
<dbReference type="CDD" id="cd05799">
    <property type="entry name" value="PGM2"/>
    <property type="match status" value="1"/>
</dbReference>
<feature type="domain" description="Alpha-D-phosphohexomutase C-terminal" evidence="8">
    <location>
        <begin position="472"/>
        <end position="517"/>
    </location>
</feature>
<evidence type="ECO:0000256" key="4">
    <source>
        <dbReference type="ARBA" id="ARBA00022723"/>
    </source>
</evidence>
<evidence type="ECO:0000313" key="13">
    <source>
        <dbReference type="Proteomes" id="UP000030848"/>
    </source>
</evidence>
<dbReference type="EMBL" id="JRZE01000004">
    <property type="protein sequence ID" value="KHF43844.1"/>
    <property type="molecule type" value="Genomic_DNA"/>
</dbReference>
<evidence type="ECO:0000256" key="1">
    <source>
        <dbReference type="ARBA" id="ARBA00001946"/>
    </source>
</evidence>
<keyword evidence="3" id="KW-0597">Phosphoprotein</keyword>
<dbReference type="InterPro" id="IPR005844">
    <property type="entry name" value="A-D-PHexomutase_a/b/a-I"/>
</dbReference>
<dbReference type="AlphaFoldDB" id="A0A837DBV2"/>
<evidence type="ECO:0000256" key="3">
    <source>
        <dbReference type="ARBA" id="ARBA00022553"/>
    </source>
</evidence>
<name>A0A837DBV2_9PSEU</name>
<evidence type="ECO:0000256" key="6">
    <source>
        <dbReference type="ARBA" id="ARBA00023235"/>
    </source>
</evidence>
<dbReference type="GO" id="GO:0000287">
    <property type="term" value="F:magnesium ion binding"/>
    <property type="evidence" value="ECO:0007669"/>
    <property type="project" value="InterPro"/>
</dbReference>
<dbReference type="InterPro" id="IPR005845">
    <property type="entry name" value="A-D-PHexomutase_a/b/a-II"/>
</dbReference>
<dbReference type="InterPro" id="IPR005846">
    <property type="entry name" value="A-D-PHexomutase_a/b/a-III"/>
</dbReference>
<organism evidence="12 13">
    <name type="scientific">Saccharomonospora viridis</name>
    <dbReference type="NCBI Taxonomy" id="1852"/>
    <lineage>
        <taxon>Bacteria</taxon>
        <taxon>Bacillati</taxon>
        <taxon>Actinomycetota</taxon>
        <taxon>Actinomycetes</taxon>
        <taxon>Pseudonocardiales</taxon>
        <taxon>Pseudonocardiaceae</taxon>
        <taxon>Saccharomonospora</taxon>
    </lineage>
</organism>
<evidence type="ECO:0000256" key="2">
    <source>
        <dbReference type="ARBA" id="ARBA00010231"/>
    </source>
</evidence>
<feature type="domain" description="Alpha-D-phosphohexomutase alpha/beta/alpha" evidence="10">
    <location>
        <begin position="217"/>
        <end position="314"/>
    </location>
</feature>
<dbReference type="Proteomes" id="UP000030848">
    <property type="component" value="Unassembled WGS sequence"/>
</dbReference>
<dbReference type="GO" id="GO:0008973">
    <property type="term" value="F:phosphopentomutase activity"/>
    <property type="evidence" value="ECO:0007669"/>
    <property type="project" value="TreeGrafter"/>
</dbReference>
<dbReference type="InterPro" id="IPR016055">
    <property type="entry name" value="A-D-PHexomutase_a/b/a-I/II/III"/>
</dbReference>
<feature type="domain" description="Alpha-D-phosphohexomutase alpha/beta/alpha" evidence="9">
    <location>
        <begin position="60"/>
        <end position="193"/>
    </location>
</feature>
<dbReference type="Pfam" id="PF02878">
    <property type="entry name" value="PGM_PMM_I"/>
    <property type="match status" value="1"/>
</dbReference>